<dbReference type="InterPro" id="IPR051082">
    <property type="entry name" value="Pentapeptide-BTB/POZ_domain"/>
</dbReference>
<keyword evidence="2" id="KW-1185">Reference proteome</keyword>
<dbReference type="PANTHER" id="PTHR14136:SF17">
    <property type="entry name" value="BTB_POZ DOMAIN-CONTAINING PROTEIN KCTD9"/>
    <property type="match status" value="1"/>
</dbReference>
<dbReference type="RefSeq" id="WP_108641817.1">
    <property type="nucleotide sequence ID" value="NZ_QCYG01000009.1"/>
</dbReference>
<dbReference type="OrthoDB" id="7726030at2"/>
<dbReference type="Gene3D" id="2.160.20.80">
    <property type="entry name" value="E3 ubiquitin-protein ligase SopA"/>
    <property type="match status" value="1"/>
</dbReference>
<evidence type="ECO:0000313" key="1">
    <source>
        <dbReference type="EMBL" id="PVA05621.1"/>
    </source>
</evidence>
<dbReference type="InterPro" id="IPR001646">
    <property type="entry name" value="5peptide_repeat"/>
</dbReference>
<proteinExistence type="predicted"/>
<name>A0A2T7FTX6_9RHOB</name>
<dbReference type="PANTHER" id="PTHR14136">
    <property type="entry name" value="BTB_POZ DOMAIN-CONTAINING PROTEIN KCTD9"/>
    <property type="match status" value="1"/>
</dbReference>
<dbReference type="AlphaFoldDB" id="A0A2T7FTX6"/>
<dbReference type="Proteomes" id="UP000244817">
    <property type="component" value="Unassembled WGS sequence"/>
</dbReference>
<dbReference type="SUPFAM" id="SSF141571">
    <property type="entry name" value="Pentapeptide repeat-like"/>
    <property type="match status" value="1"/>
</dbReference>
<gene>
    <name evidence="1" type="ORF">DC363_14180</name>
</gene>
<organism evidence="1 2">
    <name type="scientific">Thalassorhabdomicrobium marinisediminis</name>
    <dbReference type="NCBI Taxonomy" id="2170577"/>
    <lineage>
        <taxon>Bacteria</taxon>
        <taxon>Pseudomonadati</taxon>
        <taxon>Pseudomonadota</taxon>
        <taxon>Alphaproteobacteria</taxon>
        <taxon>Rhodobacterales</taxon>
        <taxon>Paracoccaceae</taxon>
        <taxon>Thalassorhabdomicrobium</taxon>
    </lineage>
</organism>
<evidence type="ECO:0008006" key="3">
    <source>
        <dbReference type="Google" id="ProtNLM"/>
    </source>
</evidence>
<protein>
    <recommendedName>
        <fullName evidence="3">Pentapeptide repeat-containing protein</fullName>
    </recommendedName>
</protein>
<reference evidence="1 2" key="1">
    <citation type="submission" date="2018-04" db="EMBL/GenBank/DDBJ databases">
        <title>Pelagivirga bohaiensis gen. nov., sp. nov., a bacterium isolated from the Bohai Sea.</title>
        <authorList>
            <person name="Ji X."/>
        </authorList>
    </citation>
    <scope>NUCLEOTIDE SEQUENCE [LARGE SCALE GENOMIC DNA]</scope>
    <source>
        <strain evidence="1 2">BH-SD16</strain>
    </source>
</reference>
<accession>A0A2T7FTX6</accession>
<evidence type="ECO:0000313" key="2">
    <source>
        <dbReference type="Proteomes" id="UP000244817"/>
    </source>
</evidence>
<dbReference type="EMBL" id="QCYG01000009">
    <property type="protein sequence ID" value="PVA05621.1"/>
    <property type="molecule type" value="Genomic_DNA"/>
</dbReference>
<dbReference type="Pfam" id="PF00805">
    <property type="entry name" value="Pentapeptide"/>
    <property type="match status" value="2"/>
</dbReference>
<sequence>MTGVDLRGSTFRNVDFTGAGLGIAIFDNAVLENVSFEGADLGGASFTDATLKNVSFDRSDLTGAVFDDVILKDTHLQSGMQCNTQMQDGLMDNSDCD</sequence>
<comment type="caution">
    <text evidence="1">The sequence shown here is derived from an EMBL/GenBank/DDBJ whole genome shotgun (WGS) entry which is preliminary data.</text>
</comment>